<evidence type="ECO:0000313" key="2">
    <source>
        <dbReference type="EMBL" id="CAH1973681.1"/>
    </source>
</evidence>
<dbReference type="AlphaFoldDB" id="A0A9P0PBZ5"/>
<accession>A0A9P0PBZ5</accession>
<dbReference type="PANTHER" id="PTHR36688:SF2">
    <property type="entry name" value="ENDONUCLEASE_EXONUCLEASE_PHOSPHATASE DOMAIN-CONTAINING PROTEIN"/>
    <property type="match status" value="1"/>
</dbReference>
<dbReference type="InterPro" id="IPR005135">
    <property type="entry name" value="Endo/exonuclease/phosphatase"/>
</dbReference>
<keyword evidence="3" id="KW-1185">Reference proteome</keyword>
<protein>
    <recommendedName>
        <fullName evidence="1">Reverse transcriptase domain-containing protein</fullName>
    </recommendedName>
</protein>
<evidence type="ECO:0000259" key="1">
    <source>
        <dbReference type="PROSITE" id="PS50878"/>
    </source>
</evidence>
<organism evidence="2 3">
    <name type="scientific">Acanthoscelides obtectus</name>
    <name type="common">Bean weevil</name>
    <name type="synonym">Bruchus obtectus</name>
    <dbReference type="NCBI Taxonomy" id="200917"/>
    <lineage>
        <taxon>Eukaryota</taxon>
        <taxon>Metazoa</taxon>
        <taxon>Ecdysozoa</taxon>
        <taxon>Arthropoda</taxon>
        <taxon>Hexapoda</taxon>
        <taxon>Insecta</taxon>
        <taxon>Pterygota</taxon>
        <taxon>Neoptera</taxon>
        <taxon>Endopterygota</taxon>
        <taxon>Coleoptera</taxon>
        <taxon>Polyphaga</taxon>
        <taxon>Cucujiformia</taxon>
        <taxon>Chrysomeloidea</taxon>
        <taxon>Chrysomelidae</taxon>
        <taxon>Bruchinae</taxon>
        <taxon>Bruchini</taxon>
        <taxon>Acanthoscelides</taxon>
    </lineage>
</organism>
<dbReference type="InterPro" id="IPR052560">
    <property type="entry name" value="RdDP_mobile_element"/>
</dbReference>
<dbReference type="OrthoDB" id="6922636at2759"/>
<gene>
    <name evidence="2" type="ORF">ACAOBT_LOCUS10692</name>
</gene>
<dbReference type="GO" id="GO:0003824">
    <property type="term" value="F:catalytic activity"/>
    <property type="evidence" value="ECO:0007669"/>
    <property type="project" value="InterPro"/>
</dbReference>
<proteinExistence type="predicted"/>
<sequence length="656" mass="75087">MHLETTMNFLRICQWNCRSAIANKGYNVIRQDRSDGKGGVAILMRNSLKYSQISLVACNKIMKVCSTVKFQGISDITFVSVYIKPQTKITKQEWIQFFSSLHSPCIIGGDFNAHHTSWGCAQDDVFGKILIEALDDSNLSFINNGDPTYVKYQSKSAIDLTLCSPQIHHQLEWRTLPDPYGSDHLPILINCNFTPEKLSFASNRKWNINKACWNQFCFESINRSYVEPVIDYSTFIKNVNQSAEASIPKYENKNNVKGKPWWTNECTIAVEKRKDSFRLYQTNPNLENLLNFKKLDAKAKQIFKKVKRESWRQYCSSLNSNTPLKQIWKQVNLYKNRRQSNYHVIEASAEWVQEFHCKLAPNYVSNNKEEEERRISTWTNHELMQPFTLIELQRVFKQNNNTSPGKDQIHYSMLYQLPTTTKQSASEQTIGPRSTSKGLAQGSILSPILYIIYSYDFERAFNSRDAKIYQFADDYAISIQNKNLSQSMELLETATSIAHEWFENNGSSIAYSKSCCFQHGPQSDCDHDLLTCSNSTNKFGPTSSELSESADSLIEDASSFFDFLGLADLFFFGVSSISESAPFSSTPFDPFSSCALDLRPLFLFIFRENTKLLNANRQNRKCLSEVLDACHAHKTRLEMIDISVPATFPGDLNGRR</sequence>
<dbReference type="Pfam" id="PF00078">
    <property type="entry name" value="RVT_1"/>
    <property type="match status" value="1"/>
</dbReference>
<dbReference type="Pfam" id="PF14529">
    <property type="entry name" value="Exo_endo_phos_2"/>
    <property type="match status" value="1"/>
</dbReference>
<evidence type="ECO:0000313" key="3">
    <source>
        <dbReference type="Proteomes" id="UP001152888"/>
    </source>
</evidence>
<comment type="caution">
    <text evidence="2">The sequence shown here is derived from an EMBL/GenBank/DDBJ whole genome shotgun (WGS) entry which is preliminary data.</text>
</comment>
<dbReference type="PROSITE" id="PS50878">
    <property type="entry name" value="RT_POL"/>
    <property type="match status" value="1"/>
</dbReference>
<dbReference type="SUPFAM" id="SSF56219">
    <property type="entry name" value="DNase I-like"/>
    <property type="match status" value="1"/>
</dbReference>
<dbReference type="InterPro" id="IPR036691">
    <property type="entry name" value="Endo/exonu/phosph_ase_sf"/>
</dbReference>
<feature type="domain" description="Reverse transcriptase" evidence="1">
    <location>
        <begin position="251"/>
        <end position="568"/>
    </location>
</feature>
<name>A0A9P0PBZ5_ACAOB</name>
<dbReference type="Proteomes" id="UP001152888">
    <property type="component" value="Unassembled WGS sequence"/>
</dbReference>
<dbReference type="InterPro" id="IPR000477">
    <property type="entry name" value="RT_dom"/>
</dbReference>
<dbReference type="PANTHER" id="PTHR36688">
    <property type="entry name" value="ENDO/EXONUCLEASE/PHOSPHATASE DOMAIN-CONTAINING PROTEIN"/>
    <property type="match status" value="1"/>
</dbReference>
<dbReference type="EMBL" id="CAKOFQ010006813">
    <property type="protein sequence ID" value="CAH1973681.1"/>
    <property type="molecule type" value="Genomic_DNA"/>
</dbReference>
<dbReference type="Gene3D" id="3.60.10.10">
    <property type="entry name" value="Endonuclease/exonuclease/phosphatase"/>
    <property type="match status" value="1"/>
</dbReference>
<reference evidence="2" key="1">
    <citation type="submission" date="2022-03" db="EMBL/GenBank/DDBJ databases">
        <authorList>
            <person name="Sayadi A."/>
        </authorList>
    </citation>
    <scope>NUCLEOTIDE SEQUENCE</scope>
</reference>